<gene>
    <name evidence="1" type="ORF">JOF35_008743</name>
</gene>
<sequence length="286" mass="32313">MTEIDVLDETERESQLADQITGMLEDTAELVTEITALTPPSRLKFRLLSPKAWRAETMAYLDRETEAVFGRSAPSPEEATQSRDAGRAYRAGMLATWWMVEEGRTMLDSAGQPQTIIAPRALHHTGLRYASHQLFRSIVHDAVHQWQIASSDRAIMPIPVVPHDDPTVCYQGLVHLAEGHAEWATQAVARRLGGPDKPFAELPRSWRYRRQSALMKWMARRVANAEAVKQAEEEAGRIRIDGARWVQSAIEGVGVAAFNKIWQDTTYVPRQEEVTNVERWFSRVGL</sequence>
<proteinExistence type="predicted"/>
<name>A0ABT9L7W8_9ACTN</name>
<evidence type="ECO:0000313" key="2">
    <source>
        <dbReference type="Proteomes" id="UP001234880"/>
    </source>
</evidence>
<dbReference type="RefSeq" id="WP_289980179.1">
    <property type="nucleotide sequence ID" value="NZ_JAURUE010000003.1"/>
</dbReference>
<dbReference type="EMBL" id="JAURUE010000003">
    <property type="protein sequence ID" value="MDP9616385.1"/>
    <property type="molecule type" value="Genomic_DNA"/>
</dbReference>
<organism evidence="1 2">
    <name type="scientific">Streptomyces demainii</name>
    <dbReference type="NCBI Taxonomy" id="588122"/>
    <lineage>
        <taxon>Bacteria</taxon>
        <taxon>Bacillati</taxon>
        <taxon>Actinomycetota</taxon>
        <taxon>Actinomycetes</taxon>
        <taxon>Kitasatosporales</taxon>
        <taxon>Streptomycetaceae</taxon>
        <taxon>Streptomyces</taxon>
    </lineage>
</organism>
<protein>
    <submittedName>
        <fullName evidence="1">Uncharacterized protein</fullName>
    </submittedName>
</protein>
<accession>A0ABT9L7W8</accession>
<keyword evidence="2" id="KW-1185">Reference proteome</keyword>
<evidence type="ECO:0000313" key="1">
    <source>
        <dbReference type="EMBL" id="MDP9616385.1"/>
    </source>
</evidence>
<reference evidence="1 2" key="1">
    <citation type="submission" date="2023-07" db="EMBL/GenBank/DDBJ databases">
        <title>Sequencing the genomes of 1000 actinobacteria strains.</title>
        <authorList>
            <person name="Klenk H.-P."/>
        </authorList>
    </citation>
    <scope>NUCLEOTIDE SEQUENCE [LARGE SCALE GENOMIC DNA]</scope>
    <source>
        <strain evidence="1 2">DSM 41600</strain>
    </source>
</reference>
<comment type="caution">
    <text evidence="1">The sequence shown here is derived from an EMBL/GenBank/DDBJ whole genome shotgun (WGS) entry which is preliminary data.</text>
</comment>
<dbReference type="Proteomes" id="UP001234880">
    <property type="component" value="Unassembled WGS sequence"/>
</dbReference>